<dbReference type="SUPFAM" id="SSF54909">
    <property type="entry name" value="Dimeric alpha+beta barrel"/>
    <property type="match status" value="1"/>
</dbReference>
<dbReference type="EMBL" id="PQFZ01000001">
    <property type="protein sequence ID" value="POR56877.1"/>
    <property type="molecule type" value="Genomic_DNA"/>
</dbReference>
<evidence type="ECO:0000313" key="1">
    <source>
        <dbReference type="EMBL" id="POR56877.1"/>
    </source>
</evidence>
<dbReference type="Proteomes" id="UP000236919">
    <property type="component" value="Unassembled WGS sequence"/>
</dbReference>
<sequence length="194" mass="21067">MPKGLLLVAMEPPAAFEEEFNDWYDSEHFPQRRGLPGFESASRWVCLSGWPRWLAIYDLNSVEALATPEYAAVSGENSTPWSKRLLPRTIGRRRVVAEQLHPGGALALPVGEVARLCVAQYPGAGDAAVAALLQSAAGLDGLCQLRLFRDTAGALWLLAAFSRPVGSEHVEAAFAVAGDYGAKLLNLYAPYRRD</sequence>
<reference evidence="1 2" key="1">
    <citation type="submission" date="2018-01" db="EMBL/GenBank/DDBJ databases">
        <title>Genomic Encyclopedia of Type Strains, Phase III (KMG-III): the genomes of soil and plant-associated and newly described type strains.</title>
        <authorList>
            <person name="Whitman W."/>
        </authorList>
    </citation>
    <scope>NUCLEOTIDE SEQUENCE [LARGE SCALE GENOMIC DNA]</scope>
    <source>
        <strain evidence="1 2">1131</strain>
    </source>
</reference>
<gene>
    <name evidence="1" type="ORF">CYD53_101400</name>
</gene>
<dbReference type="InterPro" id="IPR011008">
    <property type="entry name" value="Dimeric_a/b-barrel"/>
</dbReference>
<comment type="caution">
    <text evidence="1">The sequence shown here is derived from an EMBL/GenBank/DDBJ whole genome shotgun (WGS) entry which is preliminary data.</text>
</comment>
<evidence type="ECO:0000313" key="2">
    <source>
        <dbReference type="Proteomes" id="UP000236919"/>
    </source>
</evidence>
<dbReference type="RefSeq" id="WP_103716436.1">
    <property type="nucleotide sequence ID" value="NZ_PQFZ01000001.1"/>
</dbReference>
<protein>
    <submittedName>
        <fullName evidence="1">Uncharacterized protein</fullName>
    </submittedName>
</protein>
<keyword evidence="2" id="KW-1185">Reference proteome</keyword>
<organism evidence="1 2">
    <name type="scientific">Bosea psychrotolerans</name>
    <dbReference type="NCBI Taxonomy" id="1871628"/>
    <lineage>
        <taxon>Bacteria</taxon>
        <taxon>Pseudomonadati</taxon>
        <taxon>Pseudomonadota</taxon>
        <taxon>Alphaproteobacteria</taxon>
        <taxon>Hyphomicrobiales</taxon>
        <taxon>Boseaceae</taxon>
        <taxon>Bosea</taxon>
    </lineage>
</organism>
<name>A0A2S4MRG8_9HYPH</name>
<dbReference type="OrthoDB" id="3034735at2"/>
<proteinExistence type="predicted"/>
<dbReference type="AlphaFoldDB" id="A0A2S4MRG8"/>
<accession>A0A2S4MRG8</accession>